<organism evidence="1 2">
    <name type="scientific">Candidatus Jettenia ecosi</name>
    <dbReference type="NCBI Taxonomy" id="2494326"/>
    <lineage>
        <taxon>Bacteria</taxon>
        <taxon>Pseudomonadati</taxon>
        <taxon>Planctomycetota</taxon>
        <taxon>Candidatus Brocadiia</taxon>
        <taxon>Candidatus Brocadiales</taxon>
        <taxon>Candidatus Brocadiaceae</taxon>
        <taxon>Candidatus Jettenia</taxon>
    </lineage>
</organism>
<dbReference type="AlphaFoldDB" id="A0A533QBS7"/>
<evidence type="ECO:0000313" key="2">
    <source>
        <dbReference type="Proteomes" id="UP000319783"/>
    </source>
</evidence>
<dbReference type="Proteomes" id="UP000319783">
    <property type="component" value="Unassembled WGS sequence"/>
</dbReference>
<proteinExistence type="predicted"/>
<evidence type="ECO:0000313" key="1">
    <source>
        <dbReference type="EMBL" id="TLD42122.1"/>
    </source>
</evidence>
<reference evidence="1 2" key="1">
    <citation type="submission" date="2019-04" db="EMBL/GenBank/DDBJ databases">
        <title>Genome of a novel bacterium Candidatus Jettenia ecosi reconstructed from metagenome of an anammox bioreactor.</title>
        <authorList>
            <person name="Mardanov A.V."/>
            <person name="Beletsky A.V."/>
            <person name="Ravin N.V."/>
            <person name="Botchkova E.A."/>
            <person name="Litti Y.V."/>
            <person name="Nozhevnikova A.N."/>
        </authorList>
    </citation>
    <scope>NUCLEOTIDE SEQUENCE [LARGE SCALE GENOMIC DNA]</scope>
    <source>
        <strain evidence="1">J2</strain>
    </source>
</reference>
<sequence>MRSGPAAVAGNENHSATVLDKIGWEGVISRMIREPEDLPVIASRSLRW</sequence>
<protein>
    <submittedName>
        <fullName evidence="1">Uncharacterized protein</fullName>
    </submittedName>
</protein>
<comment type="caution">
    <text evidence="1">The sequence shown here is derived from an EMBL/GenBank/DDBJ whole genome shotgun (WGS) entry which is preliminary data.</text>
</comment>
<accession>A0A533QBS7</accession>
<name>A0A533QBS7_9BACT</name>
<dbReference type="EMBL" id="SULG01000027">
    <property type="protein sequence ID" value="TLD42122.1"/>
    <property type="molecule type" value="Genomic_DNA"/>
</dbReference>
<gene>
    <name evidence="1" type="ORF">JETT_1602</name>
</gene>